<dbReference type="GO" id="GO:0005829">
    <property type="term" value="C:cytosol"/>
    <property type="evidence" value="ECO:0007669"/>
    <property type="project" value="UniProtKB-SubCell"/>
</dbReference>
<feature type="region of interest" description="Disordered" evidence="11">
    <location>
        <begin position="1"/>
        <end position="192"/>
    </location>
</feature>
<name>A0A067RIH4_ZOONE</name>
<feature type="compositionally biased region" description="Polar residues" evidence="11">
    <location>
        <begin position="887"/>
        <end position="914"/>
    </location>
</feature>
<feature type="compositionally biased region" description="Basic and acidic residues" evidence="11">
    <location>
        <begin position="122"/>
        <end position="141"/>
    </location>
</feature>
<evidence type="ECO:0000256" key="8">
    <source>
        <dbReference type="ARBA" id="ARBA00044356"/>
    </source>
</evidence>
<comment type="function">
    <text evidence="6">Acts as a component of the translation initiation factor 2B (eIF2B) complex, which catalyzes the exchange of GDP for GTP on eukaryotic initiation factor 2 (eIF2) gamma subunit. Its guanine nucleotide exchange factor activity is repressed when bound to eIF2 complex phosphorylated on the alpha subunit, thereby limiting the amount of methionyl-initiator methionine tRNA available to the ribosome and consequently global translation is repressed.</text>
</comment>
<dbReference type="InterPro" id="IPR000649">
    <property type="entry name" value="IF-2B-related"/>
</dbReference>
<evidence type="ECO:0000256" key="7">
    <source>
        <dbReference type="ARBA" id="ARBA00044147"/>
    </source>
</evidence>
<dbReference type="FunFam" id="3.40.50.10470:FF:000002">
    <property type="entry name" value="Probable translation initiation factor eIF-2B subunit delta"/>
    <property type="match status" value="1"/>
</dbReference>
<feature type="compositionally biased region" description="Basic residues" evidence="11">
    <location>
        <begin position="13"/>
        <end position="28"/>
    </location>
</feature>
<protein>
    <recommendedName>
        <fullName evidence="7">Translation initiation factor eIF2B subunit delta</fullName>
    </recommendedName>
    <alternativeName>
        <fullName evidence="8">eIF2B GDP-GTP exchange factor subunit delta</fullName>
    </alternativeName>
</protein>
<dbReference type="Pfam" id="PF01008">
    <property type="entry name" value="IF-2B"/>
    <property type="match status" value="1"/>
</dbReference>
<feature type="compositionally biased region" description="Basic and acidic residues" evidence="11">
    <location>
        <begin position="963"/>
        <end position="974"/>
    </location>
</feature>
<accession>A0A067RIH4</accession>
<feature type="compositionally biased region" description="Basic and acidic residues" evidence="11">
    <location>
        <begin position="87"/>
        <end position="98"/>
    </location>
</feature>
<evidence type="ECO:0000256" key="2">
    <source>
        <dbReference type="ARBA" id="ARBA00007251"/>
    </source>
</evidence>
<keyword evidence="13" id="KW-1185">Reference proteome</keyword>
<feature type="compositionally biased region" description="Basic and acidic residues" evidence="11">
    <location>
        <begin position="939"/>
        <end position="950"/>
    </location>
</feature>
<evidence type="ECO:0000313" key="12">
    <source>
        <dbReference type="EMBL" id="KDR23592.1"/>
    </source>
</evidence>
<comment type="subcellular location">
    <subcellularLocation>
        <location evidence="1">Cytoplasm</location>
        <location evidence="1">Cytosol</location>
    </subcellularLocation>
</comment>
<evidence type="ECO:0000256" key="3">
    <source>
        <dbReference type="ARBA" id="ARBA00022490"/>
    </source>
</evidence>
<feature type="region of interest" description="Disordered" evidence="11">
    <location>
        <begin position="1028"/>
        <end position="1049"/>
    </location>
</feature>
<dbReference type="Proteomes" id="UP000027135">
    <property type="component" value="Unassembled WGS sequence"/>
</dbReference>
<evidence type="ECO:0000256" key="1">
    <source>
        <dbReference type="ARBA" id="ARBA00004514"/>
    </source>
</evidence>
<evidence type="ECO:0000256" key="10">
    <source>
        <dbReference type="RuleBase" id="RU003814"/>
    </source>
</evidence>
<feature type="region of interest" description="Disordered" evidence="11">
    <location>
        <begin position="887"/>
        <end position="919"/>
    </location>
</feature>
<organism evidence="12 13">
    <name type="scientific">Zootermopsis nevadensis</name>
    <name type="common">Dampwood termite</name>
    <dbReference type="NCBI Taxonomy" id="136037"/>
    <lineage>
        <taxon>Eukaryota</taxon>
        <taxon>Metazoa</taxon>
        <taxon>Ecdysozoa</taxon>
        <taxon>Arthropoda</taxon>
        <taxon>Hexapoda</taxon>
        <taxon>Insecta</taxon>
        <taxon>Pterygota</taxon>
        <taxon>Neoptera</taxon>
        <taxon>Polyneoptera</taxon>
        <taxon>Dictyoptera</taxon>
        <taxon>Blattodea</taxon>
        <taxon>Blattoidea</taxon>
        <taxon>Termitoidae</taxon>
        <taxon>Termopsidae</taxon>
        <taxon>Zootermopsis</taxon>
    </lineage>
</organism>
<dbReference type="PANTHER" id="PTHR10233:SF14">
    <property type="entry name" value="TRANSLATION INITIATION FACTOR EIF-2B SUBUNIT DELTA"/>
    <property type="match status" value="1"/>
</dbReference>
<dbReference type="STRING" id="136037.A0A067RIH4"/>
<comment type="similarity">
    <text evidence="2 10">Belongs to the eIF-2B alpha/beta/delta subunits family.</text>
</comment>
<dbReference type="GO" id="GO:0005085">
    <property type="term" value="F:guanyl-nucleotide exchange factor activity"/>
    <property type="evidence" value="ECO:0007669"/>
    <property type="project" value="UniProtKB-ARBA"/>
</dbReference>
<evidence type="ECO:0000313" key="13">
    <source>
        <dbReference type="Proteomes" id="UP000027135"/>
    </source>
</evidence>
<evidence type="ECO:0000256" key="5">
    <source>
        <dbReference type="ARBA" id="ARBA00022917"/>
    </source>
</evidence>
<dbReference type="SUPFAM" id="SSF100950">
    <property type="entry name" value="NagB/RpiA/CoA transferase-like"/>
    <property type="match status" value="1"/>
</dbReference>
<dbReference type="InParanoid" id="A0A067RIH4"/>
<dbReference type="InterPro" id="IPR037171">
    <property type="entry name" value="NagB/RpiA_transferase-like"/>
</dbReference>
<keyword evidence="4 12" id="KW-0396">Initiation factor</keyword>
<evidence type="ECO:0000256" key="11">
    <source>
        <dbReference type="SAM" id="MobiDB-lite"/>
    </source>
</evidence>
<evidence type="ECO:0000256" key="6">
    <source>
        <dbReference type="ARBA" id="ARBA00043898"/>
    </source>
</evidence>
<dbReference type="eggNOG" id="KOG1467">
    <property type="taxonomic scope" value="Eukaryota"/>
</dbReference>
<dbReference type="Gene3D" id="3.40.50.10470">
    <property type="entry name" value="Translation initiation factor eif-2b, domain 2"/>
    <property type="match status" value="1"/>
</dbReference>
<dbReference type="GO" id="GO:0048513">
    <property type="term" value="P:animal organ development"/>
    <property type="evidence" value="ECO:0007669"/>
    <property type="project" value="UniProtKB-ARBA"/>
</dbReference>
<sequence length="1444" mass="159679">METEQICSDNIKKAHHNKPSSKQNQKKKAVAENQSNLNAGDLARNTKLQKPKGVGVVSVPKQGLKGPSAALLTKKNKGKPENNQCVNKEDSNKDETKKQSGKKNKKSADVTQKQYPALCARGAEDTEQRSKNPTKKADTKKGLLVQKSVSKGPLDQKVVSPSNSGQIEGKQKLSNEEISKTGSEISKSKKRRIRKKRLLKSFGFNIVNSVESTKDKCATKKRKKKKKSQYAPDNCIITEESLHKDCTALKSVNKEVVGLITNISKDTNCSIVGKGDAVKNSEDVVNFTKILKDTDPKKSADQVISVKETQSEKTVIADILSEVKEGNITLDSSASVKVSSNCEEDLPFPDSKVHLDDISLPFLSKTEVPSPSGRADLVNFLSHDNVEGLFRSALLNDITLSSRCSEKEVKNFFNTYGTFSERGRTQFAAVEKLLHSNSKGSEDIVTSQYFEPELDKGIYPTLAPQNLTETVKKEPSQDSSTSTLTLVKSPNYDYFLSRHMQDNDDAVESVSVSKKNNQVVKGLNHTDSVGNSLVFKGGLCRGPIYTSPNLENRVTSSANSNQIPNSANRVFVPDAYVSCDLNQEEKFGYYEVSNLQKLDSELVDGLSGKQHILPGDRTQNTEVCSVSEHSTCIVSPRLEDSHKEQALDHAEAAEVNTVECQDEFVCKNDMVTECRGTEGNFITESHPSVNAECSKEGKPVCTRLNKNICCTAQEKVDSEKLPEKIQENSGAEKFRWIGFVTEYSDDNQETGFEANRTVESVISLKEVRGHKPDCVSHISHAEVSYSDNRCNTVNESVFRDFHTDSGSKEQESLPNYSSVSEVLDSEIVKSSTILSQDKVIMDPSRTKPMESSDICRPEKSREEILAARQAKRADKLGRNKISVIPLSSENVPVPKAQTSTGSSKSRQQQKSVTDSAKRVTKCTADGGSVSKKTIQFSDVKEPHSPVKDTSHQTSEVENNLPIKRIEPNKKKDGYSEIENSVPTRNIKGDEADGETEKFRGKVKEISHGPEFLTVLPASKSKAELRAERRAKQEQQRARKAVQQQAEVHPTKSTAIITAVNSKEKQPRKDTGDDLNKKAVKIERLTKVKTSEHKVKLFNHLYHERGPLAITENLMLYGPALHPAIVKLGMQYADRVVVGSNSRCIALLDALKQVIRDYETPPQKEFSRGLETELQPSVAFLDGCRPISVSMTNALRHLTWQLTQLSNNVSDSEAKKKLLEAIDTYIREQIEVAAQAICIMVQRKIANGDVILTYGCSSLLQRILLEAHRNGTKFRVIIVDGRPWREGREMLRRLVECGLHCSYVLVSAASFIMREVTKVFLGAHALLANGYVMSRAGSSQVALLAHSHNVPVLVCCETHKFCERVQTDSFVYNELGNPDDLIPTDASSKECPLSQWRSVGSLTPLNLTYDVTPPDLVTAVVTELAILPCTSVPVILRIKPTEIGC</sequence>
<dbReference type="GO" id="GO:0007417">
    <property type="term" value="P:central nervous system development"/>
    <property type="evidence" value="ECO:0007669"/>
    <property type="project" value="UniProtKB-ARBA"/>
</dbReference>
<feature type="compositionally biased region" description="Basic and acidic residues" evidence="11">
    <location>
        <begin position="169"/>
        <end position="179"/>
    </location>
</feature>
<evidence type="ECO:0000256" key="9">
    <source>
        <dbReference type="ARBA" id="ARBA00046432"/>
    </source>
</evidence>
<feature type="compositionally biased region" description="Low complexity" evidence="11">
    <location>
        <begin position="51"/>
        <end position="63"/>
    </location>
</feature>
<reference evidence="12 13" key="1">
    <citation type="journal article" date="2014" name="Nat. Commun.">
        <title>Molecular traces of alternative social organization in a termite genome.</title>
        <authorList>
            <person name="Terrapon N."/>
            <person name="Li C."/>
            <person name="Robertson H.M."/>
            <person name="Ji L."/>
            <person name="Meng X."/>
            <person name="Booth W."/>
            <person name="Chen Z."/>
            <person name="Childers C.P."/>
            <person name="Glastad K.M."/>
            <person name="Gokhale K."/>
            <person name="Gowin J."/>
            <person name="Gronenberg W."/>
            <person name="Hermansen R.A."/>
            <person name="Hu H."/>
            <person name="Hunt B.G."/>
            <person name="Huylmans A.K."/>
            <person name="Khalil S.M."/>
            <person name="Mitchell R.D."/>
            <person name="Munoz-Torres M.C."/>
            <person name="Mustard J.A."/>
            <person name="Pan H."/>
            <person name="Reese J.T."/>
            <person name="Scharf M.E."/>
            <person name="Sun F."/>
            <person name="Vogel H."/>
            <person name="Xiao J."/>
            <person name="Yang W."/>
            <person name="Yang Z."/>
            <person name="Yang Z."/>
            <person name="Zhou J."/>
            <person name="Zhu J."/>
            <person name="Brent C.S."/>
            <person name="Elsik C.G."/>
            <person name="Goodisman M.A."/>
            <person name="Liberles D.A."/>
            <person name="Roe R.M."/>
            <person name="Vargo E.L."/>
            <person name="Vilcinskas A."/>
            <person name="Wang J."/>
            <person name="Bornberg-Bauer E."/>
            <person name="Korb J."/>
            <person name="Zhang G."/>
            <person name="Liebig J."/>
        </authorList>
    </citation>
    <scope>NUCLEOTIDE SEQUENCE [LARGE SCALE GENOMIC DNA]</scope>
    <source>
        <tissue evidence="12">Whole organism</tissue>
    </source>
</reference>
<keyword evidence="5" id="KW-0648">Protein biosynthesis</keyword>
<dbReference type="PANTHER" id="PTHR10233">
    <property type="entry name" value="TRANSLATION INITIATION FACTOR EIF-2B"/>
    <property type="match status" value="1"/>
</dbReference>
<dbReference type="GO" id="GO:0003743">
    <property type="term" value="F:translation initiation factor activity"/>
    <property type="evidence" value="ECO:0007669"/>
    <property type="project" value="UniProtKB-KW"/>
</dbReference>
<proteinExistence type="inferred from homology"/>
<evidence type="ECO:0000256" key="4">
    <source>
        <dbReference type="ARBA" id="ARBA00022540"/>
    </source>
</evidence>
<gene>
    <name evidence="12" type="ORF">L798_12417</name>
</gene>
<dbReference type="GO" id="GO:0140535">
    <property type="term" value="C:intracellular protein-containing complex"/>
    <property type="evidence" value="ECO:0007669"/>
    <property type="project" value="UniProtKB-ARBA"/>
</dbReference>
<comment type="subunit">
    <text evidence="9">Component of the translation initiation factor 2B (eIF2B) complex which is a heterodecamer of two sets of five different subunits: alpha, beta, gamma, delta and epsilon. Subunits alpha, beta and delta comprise a regulatory subcomplex and subunits epsilon and gamma comprise a catalytic subcomplex. Within the complex, the hexameric regulatory complex resides at the center, with the two heterodimeric catalytic subcomplexes bound on opposite sides.</text>
</comment>
<keyword evidence="3" id="KW-0963">Cytoplasm</keyword>
<feature type="region of interest" description="Disordered" evidence="11">
    <location>
        <begin position="939"/>
        <end position="978"/>
    </location>
</feature>
<dbReference type="EMBL" id="KK852458">
    <property type="protein sequence ID" value="KDR23592.1"/>
    <property type="molecule type" value="Genomic_DNA"/>
</dbReference>
<dbReference type="InterPro" id="IPR042529">
    <property type="entry name" value="IF_2B-like_C"/>
</dbReference>